<feature type="non-terminal residue" evidence="1">
    <location>
        <position position="1"/>
    </location>
</feature>
<comment type="caution">
    <text evidence="1">The sequence shown here is derived from an EMBL/GenBank/DDBJ whole genome shotgun (WGS) entry which is preliminary data.</text>
</comment>
<proteinExistence type="predicted"/>
<protein>
    <submittedName>
        <fullName evidence="1">Uncharacterized protein</fullName>
    </submittedName>
</protein>
<reference evidence="1" key="1">
    <citation type="journal article" date="2015" name="Nature">
        <title>Complex archaea that bridge the gap between prokaryotes and eukaryotes.</title>
        <authorList>
            <person name="Spang A."/>
            <person name="Saw J.H."/>
            <person name="Jorgensen S.L."/>
            <person name="Zaremba-Niedzwiedzka K."/>
            <person name="Martijn J."/>
            <person name="Lind A.E."/>
            <person name="van Eijk R."/>
            <person name="Schleper C."/>
            <person name="Guy L."/>
            <person name="Ettema T.J."/>
        </authorList>
    </citation>
    <scope>NUCLEOTIDE SEQUENCE</scope>
</reference>
<evidence type="ECO:0000313" key="1">
    <source>
        <dbReference type="EMBL" id="KKL99356.1"/>
    </source>
</evidence>
<name>A0A0F9H8P3_9ZZZZ</name>
<organism evidence="1">
    <name type="scientific">marine sediment metagenome</name>
    <dbReference type="NCBI Taxonomy" id="412755"/>
    <lineage>
        <taxon>unclassified sequences</taxon>
        <taxon>metagenomes</taxon>
        <taxon>ecological metagenomes</taxon>
    </lineage>
</organism>
<dbReference type="EMBL" id="LAZR01017697">
    <property type="protein sequence ID" value="KKL99356.1"/>
    <property type="molecule type" value="Genomic_DNA"/>
</dbReference>
<sequence>AGAVKSGDITWNTSTGAITGGSGVVVYRKGIVGANAGVTTFSIDATTGDATFAGTLSAASGTLGTVTSAIIRTAVSGQRIEFTDADDSLTLYDASENTLFKLFDDGNVVAGVFPLSTATGISVNVAGVATGIALSSVVTNASNSTFAGRFRSNGTGSVVTVIALSNASRTAASLDIDAISAQGAHINMNPIASAPQTPSEGDLYADTDNLLYYYDGSAWVSLITVNTDTALPPLKAGEDLVLGNAVYISTGGLGATKTIELRLIFMEQGGEDKHFHLMRNLQ</sequence>
<gene>
    <name evidence="1" type="ORF">LCGC14_1815260</name>
</gene>
<accession>A0A0F9H8P3</accession>
<dbReference type="AlphaFoldDB" id="A0A0F9H8P3"/>